<organism evidence="2 3">
    <name type="scientific">Kangsaoukella pontilimi</name>
    <dbReference type="NCBI Taxonomy" id="2691042"/>
    <lineage>
        <taxon>Bacteria</taxon>
        <taxon>Pseudomonadati</taxon>
        <taxon>Pseudomonadota</taxon>
        <taxon>Alphaproteobacteria</taxon>
        <taxon>Rhodobacterales</taxon>
        <taxon>Paracoccaceae</taxon>
        <taxon>Kangsaoukella</taxon>
    </lineage>
</organism>
<protein>
    <recommendedName>
        <fullName evidence="1">PilZ domain-containing protein</fullName>
    </recommendedName>
</protein>
<reference evidence="2 3" key="1">
    <citation type="submission" date="2019-12" db="EMBL/GenBank/DDBJ databases">
        <authorList>
            <person name="Lee S.D."/>
        </authorList>
    </citation>
    <scope>NUCLEOTIDE SEQUENCE [LARGE SCALE GENOMIC DNA]</scope>
    <source>
        <strain evidence="2 3">GH1-50</strain>
    </source>
</reference>
<feature type="domain" description="PilZ" evidence="1">
    <location>
        <begin position="7"/>
        <end position="82"/>
    </location>
</feature>
<dbReference type="AlphaFoldDB" id="A0A7C9IED2"/>
<comment type="caution">
    <text evidence="2">The sequence shown here is derived from an EMBL/GenBank/DDBJ whole genome shotgun (WGS) entry which is preliminary data.</text>
</comment>
<dbReference type="SUPFAM" id="SSF141371">
    <property type="entry name" value="PilZ domain-like"/>
    <property type="match status" value="1"/>
</dbReference>
<proteinExistence type="predicted"/>
<dbReference type="Pfam" id="PF07238">
    <property type="entry name" value="PilZ"/>
    <property type="match status" value="1"/>
</dbReference>
<evidence type="ECO:0000313" key="2">
    <source>
        <dbReference type="EMBL" id="MXQ06684.1"/>
    </source>
</evidence>
<accession>A0A7C9IED2</accession>
<dbReference type="EMBL" id="WUPT01000001">
    <property type="protein sequence ID" value="MXQ06684.1"/>
    <property type="molecule type" value="Genomic_DNA"/>
</dbReference>
<name>A0A7C9IED2_9RHOB</name>
<keyword evidence="3" id="KW-1185">Reference proteome</keyword>
<dbReference type="GO" id="GO:0035438">
    <property type="term" value="F:cyclic-di-GMP binding"/>
    <property type="evidence" value="ECO:0007669"/>
    <property type="project" value="InterPro"/>
</dbReference>
<gene>
    <name evidence="2" type="ORF">GQ651_02375</name>
</gene>
<sequence length="97" mass="10886">MDYRPNRRETQVTVGLTVDDLLLETSLLDISRDGAKIACPEHLLPGTAVRLWIDGVEVKALVHWSRKGHAGLRFFDRLDSATLLMVEKAGDRLAAFR</sequence>
<dbReference type="RefSeq" id="WP_160762609.1">
    <property type="nucleotide sequence ID" value="NZ_WUPT01000001.1"/>
</dbReference>
<dbReference type="InterPro" id="IPR009875">
    <property type="entry name" value="PilZ_domain"/>
</dbReference>
<dbReference type="Proteomes" id="UP000480350">
    <property type="component" value="Unassembled WGS sequence"/>
</dbReference>
<reference evidence="2 3" key="2">
    <citation type="submission" date="2020-03" db="EMBL/GenBank/DDBJ databases">
        <title>Kangsaoukella pontilimi gen. nov., sp. nov., a new member of the family Rhodobacteraceae isolated from a tidal mudflat.</title>
        <authorList>
            <person name="Kim I.S."/>
        </authorList>
    </citation>
    <scope>NUCLEOTIDE SEQUENCE [LARGE SCALE GENOMIC DNA]</scope>
    <source>
        <strain evidence="2 3">GH1-50</strain>
    </source>
</reference>
<evidence type="ECO:0000259" key="1">
    <source>
        <dbReference type="Pfam" id="PF07238"/>
    </source>
</evidence>
<evidence type="ECO:0000313" key="3">
    <source>
        <dbReference type="Proteomes" id="UP000480350"/>
    </source>
</evidence>